<dbReference type="PANTHER" id="PTHR43575:SF1">
    <property type="entry name" value="PROTEIN ABCI7, CHLOROPLASTIC"/>
    <property type="match status" value="1"/>
</dbReference>
<proteinExistence type="predicted"/>
<dbReference type="InterPro" id="IPR055346">
    <property type="entry name" value="Fe-S_cluster_assembly_SufBD"/>
</dbReference>
<reference evidence="2 3" key="1">
    <citation type="submission" date="2018-10" db="EMBL/GenBank/DDBJ databases">
        <title>Genomic Encyclopedia of Type Strains, Phase IV (KMG-IV): sequencing the most valuable type-strain genomes for metagenomic binning, comparative biology and taxonomic classification.</title>
        <authorList>
            <person name="Goeker M."/>
        </authorList>
    </citation>
    <scope>NUCLEOTIDE SEQUENCE [LARGE SCALE GENOMIC DNA]</scope>
    <source>
        <strain evidence="2 3">DSM 22008</strain>
    </source>
</reference>
<dbReference type="Pfam" id="PF01458">
    <property type="entry name" value="SUFBD_core"/>
    <property type="match status" value="1"/>
</dbReference>
<dbReference type="SUPFAM" id="SSF101960">
    <property type="entry name" value="Stabilizer of iron transporter SufD"/>
    <property type="match status" value="1"/>
</dbReference>
<name>A0A420WJS8_9PROT</name>
<dbReference type="AlphaFoldDB" id="A0A420WJS8"/>
<dbReference type="NCBIfam" id="TIGR01981">
    <property type="entry name" value="sufD"/>
    <property type="match status" value="1"/>
</dbReference>
<organism evidence="2 3">
    <name type="scientific">Litorimonas taeanensis</name>
    <dbReference type="NCBI Taxonomy" id="568099"/>
    <lineage>
        <taxon>Bacteria</taxon>
        <taxon>Pseudomonadati</taxon>
        <taxon>Pseudomonadota</taxon>
        <taxon>Alphaproteobacteria</taxon>
        <taxon>Maricaulales</taxon>
        <taxon>Robiginitomaculaceae</taxon>
    </lineage>
</organism>
<dbReference type="InterPro" id="IPR000825">
    <property type="entry name" value="SUF_FeS_clus_asmbl_SufBD_core"/>
</dbReference>
<dbReference type="InParanoid" id="A0A420WJS8"/>
<accession>A0A420WJS8</accession>
<evidence type="ECO:0000313" key="3">
    <source>
        <dbReference type="Proteomes" id="UP000282211"/>
    </source>
</evidence>
<dbReference type="GO" id="GO:0016226">
    <property type="term" value="P:iron-sulfur cluster assembly"/>
    <property type="evidence" value="ECO:0007669"/>
    <property type="project" value="InterPro"/>
</dbReference>
<keyword evidence="3" id="KW-1185">Reference proteome</keyword>
<dbReference type="Proteomes" id="UP000282211">
    <property type="component" value="Unassembled WGS sequence"/>
</dbReference>
<dbReference type="PANTHER" id="PTHR43575">
    <property type="entry name" value="PROTEIN ABCI7, CHLOROPLASTIC"/>
    <property type="match status" value="1"/>
</dbReference>
<evidence type="ECO:0000313" key="2">
    <source>
        <dbReference type="EMBL" id="RKQ71281.1"/>
    </source>
</evidence>
<feature type="domain" description="SUF system FeS cluster assembly SufBD core" evidence="1">
    <location>
        <begin position="99"/>
        <end position="318"/>
    </location>
</feature>
<dbReference type="FunCoup" id="A0A420WJS8">
    <property type="interactions" value="355"/>
</dbReference>
<gene>
    <name evidence="2" type="ORF">DES40_0594</name>
</gene>
<dbReference type="InterPro" id="IPR011542">
    <property type="entry name" value="SUF_FeS_clus_asmbl_SufD"/>
</dbReference>
<dbReference type="EMBL" id="RBII01000001">
    <property type="protein sequence ID" value="RKQ71281.1"/>
    <property type="molecule type" value="Genomic_DNA"/>
</dbReference>
<protein>
    <submittedName>
        <fullName evidence="2">Fe-S cluster assembly protein SufD</fullName>
    </submittedName>
</protein>
<comment type="caution">
    <text evidence="2">The sequence shown here is derived from an EMBL/GenBank/DDBJ whole genome shotgun (WGS) entry which is preliminary data.</text>
</comment>
<sequence length="347" mass="38193">MPLKLDTLPTRRDEHWKWTDVRGRVTDGQKGLSVSGLPKFTLPDGVSVSESAVDEDDTNSPMAALARRFGGQVWTVDVPEGAAPQEPIVIEGFERGHVRIRLNIGKGAVVSVVEHYAAEDGAFCNADITINLGKGAELSRVQMQTDPADAVRVATTHVTAWGKAKLTQHMLGFGASLARFESRIAVMGTHCELTANGAYLLDDKRHIDLTSYIDLTTPDTLVRQAVKGVVTDKSRGVFQGKFHVRRPAQHTDAEMRHDALMLSDTAEIRSKPELEIYADDVACAHGNTIGALDESALFYMRQRGIPLKQARALLTEAFVAEAFDDLADEDLRESLLEKVRYWLETSQ</sequence>
<dbReference type="InterPro" id="IPR037284">
    <property type="entry name" value="SUF_FeS_clus_asmbl_SufBD_sf"/>
</dbReference>
<evidence type="ECO:0000259" key="1">
    <source>
        <dbReference type="Pfam" id="PF01458"/>
    </source>
</evidence>